<evidence type="ECO:0000256" key="3">
    <source>
        <dbReference type="ARBA" id="ARBA00022448"/>
    </source>
</evidence>
<name>A0A071MEH0_9BURK</name>
<dbReference type="SUPFAM" id="SSF56935">
    <property type="entry name" value="Porins"/>
    <property type="match status" value="1"/>
</dbReference>
<keyword evidence="10" id="KW-0998">Cell outer membrane</keyword>
<accession>A0A071MEH0</accession>
<evidence type="ECO:0000256" key="2">
    <source>
        <dbReference type="ARBA" id="ARBA00011233"/>
    </source>
</evidence>
<proteinExistence type="predicted"/>
<comment type="caution">
    <text evidence="13">The sequence shown here is derived from an EMBL/GenBank/DDBJ whole genome shotgun (WGS) entry which is preliminary data.</text>
</comment>
<evidence type="ECO:0000256" key="7">
    <source>
        <dbReference type="ARBA" id="ARBA00023065"/>
    </source>
</evidence>
<evidence type="ECO:0000313" key="13">
    <source>
        <dbReference type="EMBL" id="KEA54911.1"/>
    </source>
</evidence>
<keyword evidence="6 11" id="KW-0732">Signal</keyword>
<dbReference type="Gene3D" id="2.40.160.10">
    <property type="entry name" value="Porin"/>
    <property type="match status" value="1"/>
</dbReference>
<dbReference type="PANTHER" id="PTHR34501:SF9">
    <property type="entry name" value="MAJOR OUTER MEMBRANE PROTEIN P.IA"/>
    <property type="match status" value="1"/>
</dbReference>
<dbReference type="GO" id="GO:0015288">
    <property type="term" value="F:porin activity"/>
    <property type="evidence" value="ECO:0007669"/>
    <property type="project" value="UniProtKB-KW"/>
</dbReference>
<feature type="chain" id="PRO_5001677780" evidence="11">
    <location>
        <begin position="22"/>
        <end position="351"/>
    </location>
</feature>
<dbReference type="GO" id="GO:0046930">
    <property type="term" value="C:pore complex"/>
    <property type="evidence" value="ECO:0007669"/>
    <property type="project" value="UniProtKB-KW"/>
</dbReference>
<keyword evidence="7" id="KW-0406">Ion transport</keyword>
<dbReference type="CDD" id="cd00342">
    <property type="entry name" value="gram_neg_porins"/>
    <property type="match status" value="1"/>
</dbReference>
<evidence type="ECO:0000256" key="1">
    <source>
        <dbReference type="ARBA" id="ARBA00004571"/>
    </source>
</evidence>
<dbReference type="Pfam" id="PF13609">
    <property type="entry name" value="Porin_4"/>
    <property type="match status" value="1"/>
</dbReference>
<reference evidence="13" key="1">
    <citation type="submission" date="2014-04" db="EMBL/GenBank/DDBJ databases">
        <title>In planta biocontrol of soil-borne Fusarium wilt of banana through a plant endophytic bacterium, Burkholderia cenocepacia 869T2.</title>
        <authorList>
            <person name="Ho Y.-N."/>
            <person name="Chiang H.-M."/>
            <person name="Chao C.-P."/>
            <person name="Su C.-C."/>
            <person name="Hsu H.-F."/>
            <person name="Guo C.-T."/>
            <person name="Hsieh J.-L."/>
            <person name="Huang C.-C."/>
        </authorList>
    </citation>
    <scope>NUCLEOTIDE SEQUENCE [LARGE SCALE GENOMIC DNA]</scope>
    <source>
        <strain evidence="13">869T2</strain>
    </source>
</reference>
<evidence type="ECO:0000256" key="11">
    <source>
        <dbReference type="SAM" id="SignalP"/>
    </source>
</evidence>
<feature type="domain" description="Porin" evidence="12">
    <location>
        <begin position="17"/>
        <end position="321"/>
    </location>
</feature>
<dbReference type="InterPro" id="IPR050298">
    <property type="entry name" value="Gram-neg_bact_OMP"/>
</dbReference>
<dbReference type="PANTHER" id="PTHR34501">
    <property type="entry name" value="PROTEIN YDDL-RELATED"/>
    <property type="match status" value="1"/>
</dbReference>
<keyword evidence="4" id="KW-1134">Transmembrane beta strand</keyword>
<evidence type="ECO:0000256" key="8">
    <source>
        <dbReference type="ARBA" id="ARBA00023114"/>
    </source>
</evidence>
<dbReference type="InterPro" id="IPR033900">
    <property type="entry name" value="Gram_neg_porin_domain"/>
</dbReference>
<dbReference type="GO" id="GO:0006811">
    <property type="term" value="P:monoatomic ion transport"/>
    <property type="evidence" value="ECO:0007669"/>
    <property type="project" value="UniProtKB-KW"/>
</dbReference>
<dbReference type="OrthoDB" id="5289162at2"/>
<keyword evidence="9" id="KW-0472">Membrane</keyword>
<keyword evidence="3" id="KW-0813">Transport</keyword>
<dbReference type="AlphaFoldDB" id="A0A071MEH0"/>
<sequence length="351" mass="35913">MGTWLKMMALCGCGAVSPVFAQSSVTLYGSLDTGITYTSDVASAPHGGRQLALQAGVSRNDVWGLTGREDLGGANFAVFRLESQFQTSDGTLTVPGSAFSSQAYVGLGGDWGTVTLGRQFDFVGDLMPSFAIGANTPAGLLAWGLPANASAGGALDNRVWGVQVNNAVKYVSPTFGGVAFGGMWGFGNVPGTVARGSVQSAMLSYTQGAFSAALAYFGQHDVTAGGNLRNFSGGAGYNLGPFRVFGMVSDVRISAAAPLRATTYDAGLTYSVTPSLQLGGGFQYQQRGGDIGSANQITLSADYSLSKRTGLYAVVARGHDSAYGAQVEAALGAAAAGASQTAVRVGVRHQF</sequence>
<dbReference type="InterPro" id="IPR023614">
    <property type="entry name" value="Porin_dom_sf"/>
</dbReference>
<evidence type="ECO:0000256" key="9">
    <source>
        <dbReference type="ARBA" id="ARBA00023136"/>
    </source>
</evidence>
<organism evidence="13">
    <name type="scientific">Burkholderia cenocepacia</name>
    <dbReference type="NCBI Taxonomy" id="95486"/>
    <lineage>
        <taxon>Bacteria</taxon>
        <taxon>Pseudomonadati</taxon>
        <taxon>Pseudomonadota</taxon>
        <taxon>Betaproteobacteria</taxon>
        <taxon>Burkholderiales</taxon>
        <taxon>Burkholderiaceae</taxon>
        <taxon>Burkholderia</taxon>
        <taxon>Burkholderia cepacia complex</taxon>
    </lineage>
</organism>
<keyword evidence="5" id="KW-0812">Transmembrane</keyword>
<evidence type="ECO:0000259" key="12">
    <source>
        <dbReference type="Pfam" id="PF13609"/>
    </source>
</evidence>
<protein>
    <submittedName>
        <fullName evidence="13">Porin</fullName>
    </submittedName>
</protein>
<dbReference type="GO" id="GO:0009279">
    <property type="term" value="C:cell outer membrane"/>
    <property type="evidence" value="ECO:0007669"/>
    <property type="project" value="UniProtKB-SubCell"/>
</dbReference>
<evidence type="ECO:0000256" key="6">
    <source>
        <dbReference type="ARBA" id="ARBA00022729"/>
    </source>
</evidence>
<comment type="subcellular location">
    <subcellularLocation>
        <location evidence="1">Cell outer membrane</location>
        <topology evidence="1">Multi-pass membrane protein</topology>
    </subcellularLocation>
</comment>
<feature type="signal peptide" evidence="11">
    <location>
        <begin position="1"/>
        <end position="21"/>
    </location>
</feature>
<evidence type="ECO:0000256" key="10">
    <source>
        <dbReference type="ARBA" id="ARBA00023237"/>
    </source>
</evidence>
<evidence type="ECO:0000256" key="4">
    <source>
        <dbReference type="ARBA" id="ARBA00022452"/>
    </source>
</evidence>
<comment type="subunit">
    <text evidence="2">Homotrimer.</text>
</comment>
<keyword evidence="8" id="KW-0626">Porin</keyword>
<evidence type="ECO:0000256" key="5">
    <source>
        <dbReference type="ARBA" id="ARBA00022692"/>
    </source>
</evidence>
<gene>
    <name evidence="13" type="ORF">DT99_34925</name>
</gene>
<dbReference type="EMBL" id="JJOA01000076">
    <property type="protein sequence ID" value="KEA54911.1"/>
    <property type="molecule type" value="Genomic_DNA"/>
</dbReference>